<organism evidence="2 3">
    <name type="scientific">Hyphococcus aureus</name>
    <dbReference type="NCBI Taxonomy" id="2666033"/>
    <lineage>
        <taxon>Bacteria</taxon>
        <taxon>Pseudomonadati</taxon>
        <taxon>Pseudomonadota</taxon>
        <taxon>Alphaproteobacteria</taxon>
        <taxon>Parvularculales</taxon>
        <taxon>Parvularculaceae</taxon>
        <taxon>Hyphococcus</taxon>
    </lineage>
</organism>
<feature type="domain" description="Amidohydrolase-related" evidence="1">
    <location>
        <begin position="56"/>
        <end position="381"/>
    </location>
</feature>
<sequence>MATALIKNARILDTSKEDASDPSDIYVETGQIREITRAGGVSVSSDVVIDAGGRFALPGLIDCHAHPFLADTNLARLNEVPLTLMTARAGNILRNMLMRGFTTIRDAAGGDWGIKQAVEEDEVIGPRMFIAGRALSQTGGHGDSRRKTEDSHPCRCADALAITGVIADGLDEVRKAVREELRLGADQIKIFVSGGVSSPHDPLECDQYSPEEIRVIVEEATRRNTYVMAHAYGASAIKIALEQGVRTIEHGNLIDEEAAALAAQKGAYVVPTLVTYTVLEEEGRKHGWSSAMLDKLAVVKEAGLASVDICKKAGVKLGLGTDLLGDSFDHQSREFLIRAEIETPREVLHSATRINAEILNRTGQLGEISAGAIADILLLERNPFDDLGVLQDQGAHMPLIMKRGQVYKNTLQ</sequence>
<dbReference type="Proteomes" id="UP001596116">
    <property type="component" value="Unassembled WGS sequence"/>
</dbReference>
<accession>A0ABW1KZZ1</accession>
<keyword evidence="3" id="KW-1185">Reference proteome</keyword>
<dbReference type="Pfam" id="PF01979">
    <property type="entry name" value="Amidohydro_1"/>
    <property type="match status" value="1"/>
</dbReference>
<evidence type="ECO:0000313" key="3">
    <source>
        <dbReference type="Proteomes" id="UP001596116"/>
    </source>
</evidence>
<dbReference type="CDD" id="cd01299">
    <property type="entry name" value="Met_dep_hydrolase_A"/>
    <property type="match status" value="1"/>
</dbReference>
<dbReference type="InterPro" id="IPR032466">
    <property type="entry name" value="Metal_Hydrolase"/>
</dbReference>
<proteinExistence type="predicted"/>
<dbReference type="Gene3D" id="2.30.40.10">
    <property type="entry name" value="Urease, subunit C, domain 1"/>
    <property type="match status" value="1"/>
</dbReference>
<evidence type="ECO:0000313" key="2">
    <source>
        <dbReference type="EMBL" id="MFC6037640.1"/>
    </source>
</evidence>
<name>A0ABW1KZZ1_9PROT</name>
<dbReference type="PANTHER" id="PTHR43135:SF3">
    <property type="entry name" value="ALPHA-D-RIBOSE 1-METHYLPHOSPHONATE 5-TRIPHOSPHATE DIPHOSPHATASE"/>
    <property type="match status" value="1"/>
</dbReference>
<dbReference type="InterPro" id="IPR011059">
    <property type="entry name" value="Metal-dep_hydrolase_composite"/>
</dbReference>
<reference evidence="2 3" key="1">
    <citation type="submission" date="2024-09" db="EMBL/GenBank/DDBJ databases">
        <authorList>
            <person name="Zhang Z.-H."/>
        </authorList>
    </citation>
    <scope>NUCLEOTIDE SEQUENCE [LARGE SCALE GENOMIC DNA]</scope>
    <source>
        <strain evidence="2 3">HHTR114</strain>
    </source>
</reference>
<dbReference type="SUPFAM" id="SSF51556">
    <property type="entry name" value="Metallo-dependent hydrolases"/>
    <property type="match status" value="1"/>
</dbReference>
<dbReference type="RefSeq" id="WP_379880971.1">
    <property type="nucleotide sequence ID" value="NZ_JBHPON010000003.1"/>
</dbReference>
<dbReference type="EMBL" id="JBHPON010000003">
    <property type="protein sequence ID" value="MFC6037640.1"/>
    <property type="molecule type" value="Genomic_DNA"/>
</dbReference>
<comment type="caution">
    <text evidence="2">The sequence shown here is derived from an EMBL/GenBank/DDBJ whole genome shotgun (WGS) entry which is preliminary data.</text>
</comment>
<gene>
    <name evidence="2" type="ORF">ACFMB1_18950</name>
</gene>
<dbReference type="InterPro" id="IPR006680">
    <property type="entry name" value="Amidohydro-rel"/>
</dbReference>
<evidence type="ECO:0000259" key="1">
    <source>
        <dbReference type="Pfam" id="PF01979"/>
    </source>
</evidence>
<dbReference type="InterPro" id="IPR057744">
    <property type="entry name" value="OTAase-like"/>
</dbReference>
<protein>
    <submittedName>
        <fullName evidence="2">Amidohydrolase family protein</fullName>
    </submittedName>
</protein>
<dbReference type="InterPro" id="IPR051781">
    <property type="entry name" value="Metallo-dep_Hydrolase"/>
</dbReference>
<dbReference type="Gene3D" id="3.20.20.140">
    <property type="entry name" value="Metal-dependent hydrolases"/>
    <property type="match status" value="1"/>
</dbReference>
<dbReference type="PANTHER" id="PTHR43135">
    <property type="entry name" value="ALPHA-D-RIBOSE 1-METHYLPHOSPHONATE 5-TRIPHOSPHATE DIPHOSPHATASE"/>
    <property type="match status" value="1"/>
</dbReference>
<dbReference type="SUPFAM" id="SSF51338">
    <property type="entry name" value="Composite domain of metallo-dependent hydrolases"/>
    <property type="match status" value="2"/>
</dbReference>